<organism evidence="1 2">
    <name type="scientific">Hymenobacter nitidus</name>
    <dbReference type="NCBI Taxonomy" id="2880929"/>
    <lineage>
        <taxon>Bacteria</taxon>
        <taxon>Pseudomonadati</taxon>
        <taxon>Bacteroidota</taxon>
        <taxon>Cytophagia</taxon>
        <taxon>Cytophagales</taxon>
        <taxon>Hymenobacteraceae</taxon>
        <taxon>Hymenobacter</taxon>
    </lineage>
</organism>
<dbReference type="Proteomes" id="UP001165297">
    <property type="component" value="Unassembled WGS sequence"/>
</dbReference>
<dbReference type="InterPro" id="IPR052927">
    <property type="entry name" value="DCC_oxidoreductase"/>
</dbReference>
<dbReference type="Pfam" id="PF04134">
    <property type="entry name" value="DCC1-like"/>
    <property type="match status" value="1"/>
</dbReference>
<dbReference type="PANTHER" id="PTHR33639:SF2">
    <property type="entry name" value="DUF393 DOMAIN-CONTAINING PROTEIN"/>
    <property type="match status" value="1"/>
</dbReference>
<proteinExistence type="predicted"/>
<protein>
    <submittedName>
        <fullName evidence="1">Thiol-disulfide oxidoreductase DCC family protein</fullName>
    </submittedName>
</protein>
<reference evidence="1" key="1">
    <citation type="submission" date="2021-10" db="EMBL/GenBank/DDBJ databases">
        <authorList>
            <person name="Dean J.D."/>
            <person name="Kim M.K."/>
            <person name="Newey C.N."/>
            <person name="Stoker T.S."/>
            <person name="Thompson D.W."/>
            <person name="Grose J.H."/>
        </authorList>
    </citation>
    <scope>NUCLEOTIDE SEQUENCE</scope>
    <source>
        <strain evidence="1">BT635</strain>
    </source>
</reference>
<keyword evidence="2" id="KW-1185">Reference proteome</keyword>
<sequence>MATPAATILFDGVCNLCNGFVQFIIRRDPAGYFRFASLQSEAGRALLAEHGLALAGTGPETVMLVEDNRVYTHSTAVLRIARHLGGAWPLLYAFRLIPAFLRDAAYRFVARNRYRWFGQQHACLLPSSELRGRFLG</sequence>
<evidence type="ECO:0000313" key="2">
    <source>
        <dbReference type="Proteomes" id="UP001165297"/>
    </source>
</evidence>
<dbReference type="InterPro" id="IPR007263">
    <property type="entry name" value="DCC1-like"/>
</dbReference>
<evidence type="ECO:0000313" key="1">
    <source>
        <dbReference type="EMBL" id="MCB2378345.1"/>
    </source>
</evidence>
<gene>
    <name evidence="1" type="ORF">LGH70_12165</name>
</gene>
<dbReference type="EMBL" id="JAJADQ010000005">
    <property type="protein sequence ID" value="MCB2378345.1"/>
    <property type="molecule type" value="Genomic_DNA"/>
</dbReference>
<name>A0ABS8AD57_9BACT</name>
<dbReference type="PANTHER" id="PTHR33639">
    <property type="entry name" value="THIOL-DISULFIDE OXIDOREDUCTASE DCC"/>
    <property type="match status" value="1"/>
</dbReference>
<comment type="caution">
    <text evidence="1">The sequence shown here is derived from an EMBL/GenBank/DDBJ whole genome shotgun (WGS) entry which is preliminary data.</text>
</comment>
<dbReference type="RefSeq" id="WP_226185936.1">
    <property type="nucleotide sequence ID" value="NZ_JAJADQ010000005.1"/>
</dbReference>
<accession>A0ABS8AD57</accession>